<feature type="compositionally biased region" description="Basic and acidic residues" evidence="1">
    <location>
        <begin position="97"/>
        <end position="118"/>
    </location>
</feature>
<feature type="region of interest" description="Disordered" evidence="1">
    <location>
        <begin position="29"/>
        <end position="124"/>
    </location>
</feature>
<evidence type="ECO:0000313" key="3">
    <source>
        <dbReference type="Proteomes" id="UP000054266"/>
    </source>
</evidence>
<proteinExistence type="predicted"/>
<dbReference type="STRING" id="5601.A0A0D2CXE5"/>
<reference evidence="2 3" key="1">
    <citation type="submission" date="2015-01" db="EMBL/GenBank/DDBJ databases">
        <title>The Genome Sequence of Capronia semiimmersa CBS27337.</title>
        <authorList>
            <consortium name="The Broad Institute Genomics Platform"/>
            <person name="Cuomo C."/>
            <person name="de Hoog S."/>
            <person name="Gorbushina A."/>
            <person name="Stielow B."/>
            <person name="Teixiera M."/>
            <person name="Abouelleil A."/>
            <person name="Chapman S.B."/>
            <person name="Priest M."/>
            <person name="Young S.K."/>
            <person name="Wortman J."/>
            <person name="Nusbaum C."/>
            <person name="Birren B."/>
        </authorList>
    </citation>
    <scope>NUCLEOTIDE SEQUENCE [LARGE SCALE GENOMIC DNA]</scope>
    <source>
        <strain evidence="2 3">CBS 27337</strain>
    </source>
</reference>
<accession>A0A0D2CXE5</accession>
<sequence>MRSTWHFLTKWPLHRRLFQWPRYFRNDEQPDGTGPYSKHQLPEKESSVESVSSHASEYHDPEPDPAEFSAWNLVQDSDVVEAPRVEDPKPSETQTSEPRKASFGDDAQSERNVDRGTESNKVNPPLDAYVSAFEVVRATNQRVLDQVFELNSMRGPLLKQIESLLRTLDGFVHHITDNTIPPDGSNGLAVRVRDLQQQLDTLNNGQFASLQADEARYKKIEDDIIQSLHRSGAYLDHLLQPTSTSPNLNHASFSDSDLSHGQVPVGNGLNEESTDVIRYLTQLGDVDALQESLSELYTERAQLLEEQKSKAKLGVRLDDDSLAFLQSSEREAEVLLEQLEYARLVLEALRQLIDDPDATASSNDDFPVSEVDEDSAELKLLTDSFAAQSLQTTATENGKPALVRRRLQTHDNTFEVVLDSPDDNDDGTALETARFINAWMLKRLLYLPRTLDRLISIVEQLHPGAEPEQLERAFLTHWLEDGSAADFATHRSLADQQTMRANTLSGYLEPKSMPSDTAVPGSSPLLRLGPSVRTAEIIEQAIRFQGLRSSRMSDE</sequence>
<protein>
    <submittedName>
        <fullName evidence="2">Uncharacterized protein</fullName>
    </submittedName>
</protein>
<dbReference type="AlphaFoldDB" id="A0A0D2CXE5"/>
<name>A0A0D2CXE5_9EURO</name>
<keyword evidence="3" id="KW-1185">Reference proteome</keyword>
<dbReference type="EMBL" id="KN846957">
    <property type="protein sequence ID" value="KIW69846.1"/>
    <property type="molecule type" value="Genomic_DNA"/>
</dbReference>
<organism evidence="2 3">
    <name type="scientific">Phialophora macrospora</name>
    <dbReference type="NCBI Taxonomy" id="1851006"/>
    <lineage>
        <taxon>Eukaryota</taxon>
        <taxon>Fungi</taxon>
        <taxon>Dikarya</taxon>
        <taxon>Ascomycota</taxon>
        <taxon>Pezizomycotina</taxon>
        <taxon>Eurotiomycetes</taxon>
        <taxon>Chaetothyriomycetidae</taxon>
        <taxon>Chaetothyriales</taxon>
        <taxon>Herpotrichiellaceae</taxon>
        <taxon>Phialophora</taxon>
    </lineage>
</organism>
<gene>
    <name evidence="2" type="ORF">PV04_02169</name>
</gene>
<evidence type="ECO:0000313" key="2">
    <source>
        <dbReference type="EMBL" id="KIW69846.1"/>
    </source>
</evidence>
<evidence type="ECO:0000256" key="1">
    <source>
        <dbReference type="SAM" id="MobiDB-lite"/>
    </source>
</evidence>
<feature type="compositionally biased region" description="Basic and acidic residues" evidence="1">
    <location>
        <begin position="81"/>
        <end position="90"/>
    </location>
</feature>
<dbReference type="HOGENOM" id="CLU_490884_0_0_1"/>
<dbReference type="Proteomes" id="UP000054266">
    <property type="component" value="Unassembled WGS sequence"/>
</dbReference>